<organism evidence="3 4">
    <name type="scientific">Anaerosolibacter carboniphilus</name>
    <dbReference type="NCBI Taxonomy" id="1417629"/>
    <lineage>
        <taxon>Bacteria</taxon>
        <taxon>Bacillati</taxon>
        <taxon>Bacillota</taxon>
        <taxon>Clostridia</taxon>
        <taxon>Peptostreptococcales</taxon>
        <taxon>Thermotaleaceae</taxon>
        <taxon>Anaerosolibacter</taxon>
    </lineage>
</organism>
<dbReference type="InterPro" id="IPR017853">
    <property type="entry name" value="GH"/>
</dbReference>
<keyword evidence="4" id="KW-1185">Reference proteome</keyword>
<name>A0A841KVP8_9FIRM</name>
<dbReference type="GO" id="GO:0008061">
    <property type="term" value="F:chitin binding"/>
    <property type="evidence" value="ECO:0007669"/>
    <property type="project" value="InterPro"/>
</dbReference>
<dbReference type="InterPro" id="IPR029070">
    <property type="entry name" value="Chitinase_insertion_sf"/>
</dbReference>
<dbReference type="SMART" id="SM00636">
    <property type="entry name" value="Glyco_18"/>
    <property type="match status" value="1"/>
</dbReference>
<dbReference type="PANTHER" id="PTHR46066">
    <property type="entry name" value="CHITINASE DOMAIN-CONTAINING PROTEIN 1 FAMILY MEMBER"/>
    <property type="match status" value="1"/>
</dbReference>
<dbReference type="EMBL" id="JACHEN010000013">
    <property type="protein sequence ID" value="MBB6216298.1"/>
    <property type="molecule type" value="Genomic_DNA"/>
</dbReference>
<keyword evidence="1" id="KW-0812">Transmembrane</keyword>
<dbReference type="Gene3D" id="3.30.457.10">
    <property type="entry name" value="Copper amine oxidase-like, N-terminal domain"/>
    <property type="match status" value="1"/>
</dbReference>
<dbReference type="InterPro" id="IPR001223">
    <property type="entry name" value="Glyco_hydro18_cat"/>
</dbReference>
<dbReference type="Proteomes" id="UP000579281">
    <property type="component" value="Unassembled WGS sequence"/>
</dbReference>
<dbReference type="InterPro" id="IPR003646">
    <property type="entry name" value="SH3-like_bac-type"/>
</dbReference>
<dbReference type="Gene3D" id="2.30.30.40">
    <property type="entry name" value="SH3 Domains"/>
    <property type="match status" value="1"/>
</dbReference>
<keyword evidence="1" id="KW-1133">Transmembrane helix</keyword>
<feature type="transmembrane region" description="Helical" evidence="1">
    <location>
        <begin position="5"/>
        <end position="23"/>
    </location>
</feature>
<protein>
    <submittedName>
        <fullName evidence="3">Spore germination protein YaaH</fullName>
    </submittedName>
</protein>
<dbReference type="Pfam" id="PF07833">
    <property type="entry name" value="Cu_amine_oxidN1"/>
    <property type="match status" value="1"/>
</dbReference>
<dbReference type="InterPro" id="IPR036582">
    <property type="entry name" value="Mao_N_sf"/>
</dbReference>
<feature type="domain" description="GH18" evidence="2">
    <location>
        <begin position="243"/>
        <end position="565"/>
    </location>
</feature>
<proteinExistence type="predicted"/>
<dbReference type="PROSITE" id="PS51910">
    <property type="entry name" value="GH18_2"/>
    <property type="match status" value="1"/>
</dbReference>
<evidence type="ECO:0000256" key="1">
    <source>
        <dbReference type="SAM" id="Phobius"/>
    </source>
</evidence>
<comment type="caution">
    <text evidence="3">The sequence shown here is derived from an EMBL/GenBank/DDBJ whole genome shotgun (WGS) entry which is preliminary data.</text>
</comment>
<gene>
    <name evidence="3" type="ORF">HNQ80_002397</name>
</gene>
<dbReference type="RefSeq" id="WP_184310831.1">
    <property type="nucleotide sequence ID" value="NZ_JACHEN010000013.1"/>
</dbReference>
<dbReference type="Pfam" id="PF08239">
    <property type="entry name" value="SH3_3"/>
    <property type="match status" value="1"/>
</dbReference>
<accession>A0A841KVP8</accession>
<evidence type="ECO:0000313" key="3">
    <source>
        <dbReference type="EMBL" id="MBB6216298.1"/>
    </source>
</evidence>
<sequence>MKKKIAYICLLVIAILLGSFYFIQNFYFVSKSASTVPTVPKLIIYHDQNVKELTDRSEAVKIWGENQNIYVALDLLQEELGIHVDYDPAIKVGTITTKEKIIRFYEEKGQVKINHRVIADVLPMIIENDKPYVPIQSIEEYIGIRSNWIEGRNTIVLISLEEDIHKGEVIEDQLRVRKENRLLSPVIDILSLGEKLQLMEDNGEWTLVVTENGQVGYVDSDAIEKIEIEEGIGVEQNGPIWKPEKGKIFLTWDHIHNKNPDTAKIGPMEGVNVISPTWVSIVDGKGTIRHKIDGSYIQWAKARGYKVWALVNNSFDPDLTNTILNNPLIRERIIDELVGLAVDYDLDGINIDFENVYMKDRDKLTQFAREITPMLHEKDVVVSIDVTIKSTTENWSLCYDRKALGEIVDYMAVMTYDEHWSTSPVSGSVASIGWVEKGMLGIMEEVPAEKLLLGVPFYTRIWTESPSSDDPNKILVKSKSVGMETVNEILKNPSIQKEWKDEAGQYYVSYEKDGKLQKIWIEDSRSLQLKAELVGKYDFAGIAAWRRGFESPEIWNAINKTINAIE</sequence>
<dbReference type="InterPro" id="IPR011583">
    <property type="entry name" value="Chitinase_II/V-like_cat"/>
</dbReference>
<evidence type="ECO:0000259" key="2">
    <source>
        <dbReference type="PROSITE" id="PS51910"/>
    </source>
</evidence>
<dbReference type="SUPFAM" id="SSF55383">
    <property type="entry name" value="Copper amine oxidase, domain N"/>
    <property type="match status" value="1"/>
</dbReference>
<keyword evidence="1" id="KW-0472">Membrane</keyword>
<reference evidence="3 4" key="1">
    <citation type="submission" date="2020-08" db="EMBL/GenBank/DDBJ databases">
        <title>Genomic Encyclopedia of Type Strains, Phase IV (KMG-IV): sequencing the most valuable type-strain genomes for metagenomic binning, comparative biology and taxonomic classification.</title>
        <authorList>
            <person name="Goeker M."/>
        </authorList>
    </citation>
    <scope>NUCLEOTIDE SEQUENCE [LARGE SCALE GENOMIC DNA]</scope>
    <source>
        <strain evidence="3 4">DSM 103526</strain>
    </source>
</reference>
<dbReference type="Pfam" id="PF00704">
    <property type="entry name" value="Glyco_hydro_18"/>
    <property type="match status" value="1"/>
</dbReference>
<dbReference type="GO" id="GO:0005975">
    <property type="term" value="P:carbohydrate metabolic process"/>
    <property type="evidence" value="ECO:0007669"/>
    <property type="project" value="InterPro"/>
</dbReference>
<dbReference type="PANTHER" id="PTHR46066:SF2">
    <property type="entry name" value="CHITINASE DOMAIN-CONTAINING PROTEIN 1"/>
    <property type="match status" value="1"/>
</dbReference>
<dbReference type="Gene3D" id="3.20.20.80">
    <property type="entry name" value="Glycosidases"/>
    <property type="match status" value="1"/>
</dbReference>
<dbReference type="AlphaFoldDB" id="A0A841KVP8"/>
<dbReference type="InterPro" id="IPR012854">
    <property type="entry name" value="Cu_amine_oxidase-like_N"/>
</dbReference>
<dbReference type="SUPFAM" id="SSF51445">
    <property type="entry name" value="(Trans)glycosidases"/>
    <property type="match status" value="1"/>
</dbReference>
<dbReference type="Gene3D" id="3.10.50.10">
    <property type="match status" value="1"/>
</dbReference>
<evidence type="ECO:0000313" key="4">
    <source>
        <dbReference type="Proteomes" id="UP000579281"/>
    </source>
</evidence>